<reference evidence="1 2" key="1">
    <citation type="submission" date="2018-06" db="EMBL/GenBank/DDBJ databases">
        <title>Streptacidiphilus pinicola sp. nov., isolated from pine grove soil.</title>
        <authorList>
            <person name="Roh S.G."/>
            <person name="Park S."/>
            <person name="Kim M.-K."/>
            <person name="Yun B.-R."/>
            <person name="Park J."/>
            <person name="Kim M.J."/>
            <person name="Kim Y.S."/>
            <person name="Kim S.B."/>
        </authorList>
    </citation>
    <scope>NUCLEOTIDE SEQUENCE [LARGE SCALE GENOMIC DNA]</scope>
    <source>
        <strain evidence="1 2">MMS16-CNU450</strain>
    </source>
</reference>
<proteinExistence type="predicted"/>
<organism evidence="1 2">
    <name type="scientific">Streptacidiphilus pinicola</name>
    <dbReference type="NCBI Taxonomy" id="2219663"/>
    <lineage>
        <taxon>Bacteria</taxon>
        <taxon>Bacillati</taxon>
        <taxon>Actinomycetota</taxon>
        <taxon>Actinomycetes</taxon>
        <taxon>Kitasatosporales</taxon>
        <taxon>Streptomycetaceae</taxon>
        <taxon>Streptacidiphilus</taxon>
    </lineage>
</organism>
<gene>
    <name evidence="1" type="ORF">DN069_38955</name>
</gene>
<evidence type="ECO:0000313" key="2">
    <source>
        <dbReference type="Proteomes" id="UP000248889"/>
    </source>
</evidence>
<comment type="caution">
    <text evidence="1">The sequence shown here is derived from an EMBL/GenBank/DDBJ whole genome shotgun (WGS) entry which is preliminary data.</text>
</comment>
<dbReference type="OrthoDB" id="3268477at2"/>
<evidence type="ECO:0008006" key="3">
    <source>
        <dbReference type="Google" id="ProtNLM"/>
    </source>
</evidence>
<dbReference type="AlphaFoldDB" id="A0A2X0I6S0"/>
<protein>
    <recommendedName>
        <fullName evidence="3">SPOR domain-containing protein</fullName>
    </recommendedName>
</protein>
<dbReference type="EMBL" id="QKYN01000267">
    <property type="protein sequence ID" value="RAG80297.1"/>
    <property type="molecule type" value="Genomic_DNA"/>
</dbReference>
<keyword evidence="2" id="KW-1185">Reference proteome</keyword>
<dbReference type="Proteomes" id="UP000248889">
    <property type="component" value="Unassembled WGS sequence"/>
</dbReference>
<accession>A0A2X0I6S0</accession>
<evidence type="ECO:0000313" key="1">
    <source>
        <dbReference type="EMBL" id="RAG80297.1"/>
    </source>
</evidence>
<name>A0A2X0I6S0_9ACTN</name>
<sequence>MRENLDEAQLGKPEPWYFCLRHQRVEQGHQCPARFLLGPFATQEEASHALEKVQENNEAWDAQERGEDGGAS</sequence>